<dbReference type="GO" id="GO:0016831">
    <property type="term" value="F:carboxy-lyase activity"/>
    <property type="evidence" value="ECO:0007669"/>
    <property type="project" value="UniProtKB-KW"/>
</dbReference>
<dbReference type="EMBL" id="PFMC01000059">
    <property type="protein sequence ID" value="PIY94711.1"/>
    <property type="molecule type" value="Genomic_DNA"/>
</dbReference>
<organism evidence="3 4">
    <name type="scientific">Candidatus Komeilibacteria bacterium CG_4_10_14_0_8_um_filter_37_78</name>
    <dbReference type="NCBI Taxonomy" id="1974471"/>
    <lineage>
        <taxon>Bacteria</taxon>
        <taxon>Candidatus Komeiliibacteriota</taxon>
    </lineage>
</organism>
<accession>A0A2M7RDS7</accession>
<evidence type="ECO:0000256" key="2">
    <source>
        <dbReference type="ARBA" id="ARBA00023239"/>
    </source>
</evidence>
<dbReference type="Gene3D" id="3.40.50.970">
    <property type="match status" value="1"/>
</dbReference>
<keyword evidence="1" id="KW-0210">Decarboxylase</keyword>
<dbReference type="CDD" id="cd07035">
    <property type="entry name" value="TPP_PYR_POX_like"/>
    <property type="match status" value="1"/>
</dbReference>
<dbReference type="InterPro" id="IPR029061">
    <property type="entry name" value="THDP-binding"/>
</dbReference>
<evidence type="ECO:0000313" key="4">
    <source>
        <dbReference type="Proteomes" id="UP000228689"/>
    </source>
</evidence>
<dbReference type="InterPro" id="IPR051818">
    <property type="entry name" value="TPP_dependent_decarboxylase"/>
</dbReference>
<dbReference type="PANTHER" id="PTHR42818">
    <property type="entry name" value="SULFOPYRUVATE DECARBOXYLASE SUBUNIT ALPHA"/>
    <property type="match status" value="1"/>
</dbReference>
<gene>
    <name evidence="3" type="ORF">COY67_02230</name>
</gene>
<reference evidence="4" key="1">
    <citation type="submission" date="2017-09" db="EMBL/GenBank/DDBJ databases">
        <title>Depth-based differentiation of microbial function through sediment-hosted aquifers and enrichment of novel symbionts in the deep terrestrial subsurface.</title>
        <authorList>
            <person name="Probst A.J."/>
            <person name="Ladd B."/>
            <person name="Jarett J.K."/>
            <person name="Geller-Mcgrath D.E."/>
            <person name="Sieber C.M.K."/>
            <person name="Emerson J.B."/>
            <person name="Anantharaman K."/>
            <person name="Thomas B.C."/>
            <person name="Malmstrom R."/>
            <person name="Stieglmeier M."/>
            <person name="Klingl A."/>
            <person name="Woyke T."/>
            <person name="Ryan C.M."/>
            <person name="Banfield J.F."/>
        </authorList>
    </citation>
    <scope>NUCLEOTIDE SEQUENCE [LARGE SCALE GENOMIC DNA]</scope>
</reference>
<dbReference type="AlphaFoldDB" id="A0A2M7RDS7"/>
<proteinExistence type="predicted"/>
<evidence type="ECO:0000256" key="1">
    <source>
        <dbReference type="ARBA" id="ARBA00022793"/>
    </source>
</evidence>
<keyword evidence="2" id="KW-0456">Lyase</keyword>
<dbReference type="SUPFAM" id="SSF52518">
    <property type="entry name" value="Thiamin diphosphate-binding fold (THDP-binding)"/>
    <property type="match status" value="1"/>
</dbReference>
<sequence>MHNETAFNTLDSERSEKADQMHRLFLELGVDFATGVPCGVLRYIIQNFDDDVKILHILANRESEAVGIAAGAYFAGKTPVVYMQNSGLFAASNDVASLLVPYEIPIFFVVSYRGCEGEDAIQHLTTGRATEALLQSLGLSFVVFDGHDLTTLIGSMFKEMYKSKLPTILLLKRGWQR</sequence>
<protein>
    <submittedName>
        <fullName evidence="3">Sulfopyruvate decarboxylase subunit alpha</fullName>
    </submittedName>
</protein>
<dbReference type="Proteomes" id="UP000228689">
    <property type="component" value="Unassembled WGS sequence"/>
</dbReference>
<dbReference type="PANTHER" id="PTHR42818:SF1">
    <property type="entry name" value="SULFOPYRUVATE DECARBOXYLASE"/>
    <property type="match status" value="1"/>
</dbReference>
<keyword evidence="3" id="KW-0670">Pyruvate</keyword>
<name>A0A2M7RDS7_9BACT</name>
<evidence type="ECO:0000313" key="3">
    <source>
        <dbReference type="EMBL" id="PIY94711.1"/>
    </source>
</evidence>
<comment type="caution">
    <text evidence="3">The sequence shown here is derived from an EMBL/GenBank/DDBJ whole genome shotgun (WGS) entry which is preliminary data.</text>
</comment>